<dbReference type="AlphaFoldDB" id="A0A1C5AKU3"/>
<evidence type="ECO:0000313" key="2">
    <source>
        <dbReference type="Proteomes" id="UP000183585"/>
    </source>
</evidence>
<gene>
    <name evidence="1" type="ORF">GA0070563_11427</name>
</gene>
<accession>A0A1C5AKU3</accession>
<reference evidence="2" key="1">
    <citation type="submission" date="2016-06" db="EMBL/GenBank/DDBJ databases">
        <authorList>
            <person name="Varghese N."/>
            <person name="Submissions Spin"/>
        </authorList>
    </citation>
    <scope>NUCLEOTIDE SEQUENCE [LARGE SCALE GENOMIC DNA]</scope>
    <source>
        <strain evidence="2">DSM 43168</strain>
    </source>
</reference>
<dbReference type="EMBL" id="FMCT01000014">
    <property type="protein sequence ID" value="SCF45736.1"/>
    <property type="molecule type" value="Genomic_DNA"/>
</dbReference>
<keyword evidence="2" id="KW-1185">Reference proteome</keyword>
<dbReference type="Proteomes" id="UP000183585">
    <property type="component" value="Unassembled WGS sequence"/>
</dbReference>
<name>A0A1C5AKU3_9ACTN</name>
<proteinExistence type="predicted"/>
<organism evidence="1 2">
    <name type="scientific">Micromonospora carbonacea</name>
    <dbReference type="NCBI Taxonomy" id="47853"/>
    <lineage>
        <taxon>Bacteria</taxon>
        <taxon>Bacillati</taxon>
        <taxon>Actinomycetota</taxon>
        <taxon>Actinomycetes</taxon>
        <taxon>Micromonosporales</taxon>
        <taxon>Micromonosporaceae</taxon>
        <taxon>Micromonospora</taxon>
    </lineage>
</organism>
<evidence type="ECO:0000313" key="1">
    <source>
        <dbReference type="EMBL" id="SCF45736.1"/>
    </source>
</evidence>
<sequence>MSRPTCHCGVPMYARPGSKSGAGPAGYWAVFECKTLHCPKCGNGRCRMTEKAFVETR</sequence>
<protein>
    <submittedName>
        <fullName evidence="1">Uncharacterized protein</fullName>
    </submittedName>
</protein>